<accession>A0A080M6H6</accession>
<comment type="caution">
    <text evidence="2">The sequence shown here is derived from an EMBL/GenBank/DDBJ whole genome shotgun (WGS) entry which is preliminary data.</text>
</comment>
<evidence type="ECO:0000313" key="2">
    <source>
        <dbReference type="EMBL" id="KFB76858.1"/>
    </source>
</evidence>
<dbReference type="Pfam" id="PF03705">
    <property type="entry name" value="CheR_N"/>
    <property type="match status" value="1"/>
</dbReference>
<name>A0A080M6H6_9PROT</name>
<dbReference type="RefSeq" id="WP_034948782.1">
    <property type="nucleotide sequence ID" value="NZ_JDST02000042.1"/>
</dbReference>
<dbReference type="InterPro" id="IPR000780">
    <property type="entry name" value="CheR_MeTrfase"/>
</dbReference>
<gene>
    <name evidence="2" type="primary">cheR_2</name>
    <name evidence="2" type="ORF">AW06_002044</name>
</gene>
<dbReference type="EC" id="2.1.1.80" evidence="2"/>
<evidence type="ECO:0000313" key="3">
    <source>
        <dbReference type="Proteomes" id="UP000021315"/>
    </source>
</evidence>
<evidence type="ECO:0000259" key="1">
    <source>
        <dbReference type="PROSITE" id="PS50123"/>
    </source>
</evidence>
<dbReference type="SMART" id="SM00138">
    <property type="entry name" value="MeTrc"/>
    <property type="match status" value="1"/>
</dbReference>
<dbReference type="PRINTS" id="PR00996">
    <property type="entry name" value="CHERMTFRASE"/>
</dbReference>
<keyword evidence="2" id="KW-0808">Transferase</keyword>
<dbReference type="STRING" id="1453999.AW06_002044"/>
<sequence>MALKRESARPIEAIEADLLLLLLRERYGYDFSGYDRASLIRRLRQLVDTFQIGSLVELLPALLHDEQVAQTVINTLSVPVSEFFRDPPVWKYLREQVMPELDSFPRINIWQVGCGYGQESYSLAILLHECGLSFKARLITTDINADLLRIARRGRWLANQFAQWRANYLAAGGRASLDDYFDAPGHDGDETMAIRAEILQAIEFVEHNLVTDDAFLETQLLICRNVLIYFGAALQARALDLFERSLQRGGFLVLGSTESILDRERTWVPLQPELRVFRKSMAGSK</sequence>
<dbReference type="SUPFAM" id="SSF53335">
    <property type="entry name" value="S-adenosyl-L-methionine-dependent methyltransferases"/>
    <property type="match status" value="1"/>
</dbReference>
<dbReference type="EMBL" id="JDST02000042">
    <property type="protein sequence ID" value="KFB76858.1"/>
    <property type="molecule type" value="Genomic_DNA"/>
</dbReference>
<dbReference type="Gene3D" id="3.40.50.150">
    <property type="entry name" value="Vaccinia Virus protein VP39"/>
    <property type="match status" value="1"/>
</dbReference>
<proteinExistence type="predicted"/>
<dbReference type="SUPFAM" id="SSF47757">
    <property type="entry name" value="Chemotaxis receptor methyltransferase CheR, N-terminal domain"/>
    <property type="match status" value="1"/>
</dbReference>
<dbReference type="Proteomes" id="UP000021315">
    <property type="component" value="Unassembled WGS sequence"/>
</dbReference>
<dbReference type="PANTHER" id="PTHR24422:SF8">
    <property type="entry name" value="CHEMOTAXIS PROTEIN"/>
    <property type="match status" value="1"/>
</dbReference>
<keyword evidence="2" id="KW-0489">Methyltransferase</keyword>
<dbReference type="InterPro" id="IPR029063">
    <property type="entry name" value="SAM-dependent_MTases_sf"/>
</dbReference>
<dbReference type="GO" id="GO:0032259">
    <property type="term" value="P:methylation"/>
    <property type="evidence" value="ECO:0007669"/>
    <property type="project" value="UniProtKB-KW"/>
</dbReference>
<dbReference type="InterPro" id="IPR050903">
    <property type="entry name" value="Bact_Chemotaxis_MeTrfase"/>
</dbReference>
<dbReference type="InterPro" id="IPR022642">
    <property type="entry name" value="CheR_C"/>
</dbReference>
<dbReference type="GO" id="GO:0008983">
    <property type="term" value="F:protein-glutamate O-methyltransferase activity"/>
    <property type="evidence" value="ECO:0007669"/>
    <property type="project" value="UniProtKB-EC"/>
</dbReference>
<dbReference type="PANTHER" id="PTHR24422">
    <property type="entry name" value="CHEMOTAXIS PROTEIN METHYLTRANSFERASE"/>
    <property type="match status" value="1"/>
</dbReference>
<dbReference type="InterPro" id="IPR022641">
    <property type="entry name" value="CheR_N"/>
</dbReference>
<keyword evidence="3" id="KW-1185">Reference proteome</keyword>
<protein>
    <submittedName>
        <fullName evidence="2">Chemotaxis protein methyltransferase</fullName>
        <ecNumber evidence="2">2.1.1.80</ecNumber>
    </submittedName>
</protein>
<dbReference type="Pfam" id="PF01739">
    <property type="entry name" value="CheR"/>
    <property type="match status" value="1"/>
</dbReference>
<organism evidence="2 3">
    <name type="scientific">Candidatus Accumulibacter cognatus</name>
    <dbReference type="NCBI Taxonomy" id="2954383"/>
    <lineage>
        <taxon>Bacteria</taxon>
        <taxon>Pseudomonadati</taxon>
        <taxon>Pseudomonadota</taxon>
        <taxon>Betaproteobacteria</taxon>
        <taxon>Candidatus Accumulibacter</taxon>
    </lineage>
</organism>
<dbReference type="AlphaFoldDB" id="A0A080M6H6"/>
<reference evidence="2" key="1">
    <citation type="submission" date="2014-02" db="EMBL/GenBank/DDBJ databases">
        <title>Expanding our view of genomic diversity in Candidatus Accumulibacter clades.</title>
        <authorList>
            <person name="Skennerton C.T."/>
            <person name="Barr J.J."/>
            <person name="Slater F.R."/>
            <person name="Bond P.L."/>
            <person name="Tyson G.W."/>
        </authorList>
    </citation>
    <scope>NUCLEOTIDE SEQUENCE [LARGE SCALE GENOMIC DNA]</scope>
</reference>
<feature type="domain" description="CheR-type methyltransferase" evidence="1">
    <location>
        <begin position="22"/>
        <end position="260"/>
    </location>
</feature>
<dbReference type="PROSITE" id="PS50123">
    <property type="entry name" value="CHER"/>
    <property type="match status" value="1"/>
</dbReference>